<gene>
    <name evidence="4" type="ORF">E1298_37945</name>
</gene>
<dbReference type="Pfam" id="PF00440">
    <property type="entry name" value="TetR_N"/>
    <property type="match status" value="1"/>
</dbReference>
<dbReference type="EMBL" id="SMKU01000330">
    <property type="protein sequence ID" value="TDD69008.1"/>
    <property type="molecule type" value="Genomic_DNA"/>
</dbReference>
<feature type="domain" description="HTH tetR-type" evidence="3">
    <location>
        <begin position="17"/>
        <end position="77"/>
    </location>
</feature>
<accession>A0A4R5A9L0</accession>
<keyword evidence="5" id="KW-1185">Reference proteome</keyword>
<reference evidence="4 5" key="1">
    <citation type="submission" date="2019-03" db="EMBL/GenBank/DDBJ databases">
        <title>Draft genome sequences of novel Actinobacteria.</title>
        <authorList>
            <person name="Sahin N."/>
            <person name="Ay H."/>
            <person name="Saygin H."/>
        </authorList>
    </citation>
    <scope>NUCLEOTIDE SEQUENCE [LARGE SCALE GENOMIC DNA]</scope>
    <source>
        <strain evidence="4 5">H3C3</strain>
    </source>
</reference>
<dbReference type="PANTHER" id="PTHR30055">
    <property type="entry name" value="HTH-TYPE TRANSCRIPTIONAL REGULATOR RUTR"/>
    <property type="match status" value="1"/>
</dbReference>
<dbReference type="InterPro" id="IPR009057">
    <property type="entry name" value="Homeodomain-like_sf"/>
</dbReference>
<organism evidence="4 5">
    <name type="scientific">Actinomadura rubrisoli</name>
    <dbReference type="NCBI Taxonomy" id="2530368"/>
    <lineage>
        <taxon>Bacteria</taxon>
        <taxon>Bacillati</taxon>
        <taxon>Actinomycetota</taxon>
        <taxon>Actinomycetes</taxon>
        <taxon>Streptosporangiales</taxon>
        <taxon>Thermomonosporaceae</taxon>
        <taxon>Actinomadura</taxon>
    </lineage>
</organism>
<dbReference type="PRINTS" id="PR00455">
    <property type="entry name" value="HTHTETR"/>
</dbReference>
<evidence type="ECO:0000256" key="2">
    <source>
        <dbReference type="PROSITE-ProRule" id="PRU00335"/>
    </source>
</evidence>
<protein>
    <submittedName>
        <fullName evidence="4">TetR/AcrR family transcriptional regulator</fullName>
    </submittedName>
</protein>
<dbReference type="AlphaFoldDB" id="A0A4R5A9L0"/>
<dbReference type="InterPro" id="IPR001647">
    <property type="entry name" value="HTH_TetR"/>
</dbReference>
<evidence type="ECO:0000259" key="3">
    <source>
        <dbReference type="PROSITE" id="PS50977"/>
    </source>
</evidence>
<dbReference type="GO" id="GO:0003700">
    <property type="term" value="F:DNA-binding transcription factor activity"/>
    <property type="evidence" value="ECO:0007669"/>
    <property type="project" value="TreeGrafter"/>
</dbReference>
<evidence type="ECO:0000256" key="1">
    <source>
        <dbReference type="ARBA" id="ARBA00023125"/>
    </source>
</evidence>
<dbReference type="SUPFAM" id="SSF46689">
    <property type="entry name" value="Homeodomain-like"/>
    <property type="match status" value="1"/>
</dbReference>
<feature type="DNA-binding region" description="H-T-H motif" evidence="2">
    <location>
        <begin position="40"/>
        <end position="59"/>
    </location>
</feature>
<dbReference type="Gene3D" id="1.10.357.10">
    <property type="entry name" value="Tetracycline Repressor, domain 2"/>
    <property type="match status" value="1"/>
</dbReference>
<dbReference type="InterPro" id="IPR050109">
    <property type="entry name" value="HTH-type_TetR-like_transc_reg"/>
</dbReference>
<comment type="caution">
    <text evidence="4">The sequence shown here is derived from an EMBL/GenBank/DDBJ whole genome shotgun (WGS) entry which is preliminary data.</text>
</comment>
<evidence type="ECO:0000313" key="5">
    <source>
        <dbReference type="Proteomes" id="UP000294513"/>
    </source>
</evidence>
<name>A0A4R5A9L0_9ACTN</name>
<evidence type="ECO:0000313" key="4">
    <source>
        <dbReference type="EMBL" id="TDD69008.1"/>
    </source>
</evidence>
<keyword evidence="1 2" id="KW-0238">DNA-binding</keyword>
<dbReference type="Proteomes" id="UP000294513">
    <property type="component" value="Unassembled WGS sequence"/>
</dbReference>
<sequence>MPMDSSTTAGAADRGAANARTRILDAAEALFADRGYEASSTARIAGRAQVPKGLVFHYFPQKIDVLVTLVDERTFVEELREQPVEAVPGDPAGTLSRLARRLPLHASPAMRRILFREADTHRSVRERLGRLNGEVFLRARRALELALPGARGDQARLEVAAATFTAVLIYQENLSSLTGQHVDPDAVADLIARALGA</sequence>
<dbReference type="OrthoDB" id="2356263at2"/>
<dbReference type="GO" id="GO:0000976">
    <property type="term" value="F:transcription cis-regulatory region binding"/>
    <property type="evidence" value="ECO:0007669"/>
    <property type="project" value="TreeGrafter"/>
</dbReference>
<dbReference type="PANTHER" id="PTHR30055:SF235">
    <property type="entry name" value="TRANSCRIPTIONAL REGULATORY PROTEIN"/>
    <property type="match status" value="1"/>
</dbReference>
<dbReference type="PROSITE" id="PS50977">
    <property type="entry name" value="HTH_TETR_2"/>
    <property type="match status" value="1"/>
</dbReference>
<proteinExistence type="predicted"/>